<reference evidence="1 2" key="1">
    <citation type="submission" date="2017-08" db="EMBL/GenBank/DDBJ databases">
        <authorList>
            <person name="Park S.-J."/>
            <person name="Kim H."/>
        </authorList>
    </citation>
    <scope>NUCLEOTIDE SEQUENCE [LARGE SCALE GENOMIC DNA]</scope>
    <source>
        <strain evidence="2">ye3</strain>
    </source>
</reference>
<proteinExistence type="predicted"/>
<dbReference type="PANTHER" id="PTHR13833">
    <property type="match status" value="1"/>
</dbReference>
<gene>
    <name evidence="1" type="ORF">CKA81_13265</name>
</gene>
<evidence type="ECO:0000313" key="2">
    <source>
        <dbReference type="Proteomes" id="UP000283474"/>
    </source>
</evidence>
<dbReference type="SUPFAM" id="SSF101898">
    <property type="entry name" value="NHL repeat"/>
    <property type="match status" value="1"/>
</dbReference>
<protein>
    <submittedName>
        <fullName evidence="1">Uncharacterized protein</fullName>
    </submittedName>
</protein>
<dbReference type="Gene3D" id="2.120.10.30">
    <property type="entry name" value="TolB, C-terminal domain"/>
    <property type="match status" value="2"/>
</dbReference>
<dbReference type="AlphaFoldDB" id="A0A410GEI3"/>
<sequence length="556" mass="60534">MVADTQNSYIRRVENNTVSVLAGNGADVPSEKLLELPTPQKAFPVLALAPYRNGFLSFSSRGAGVNFHYQNEVKFIGNSYMLGGEKVGLNFVKFAQRRGDDVIALDGTDARNVFVRVSEDGIEPMLLRPDIAVLDIMGFDFCGDDLIVAYSRPAGDVAFEKINAAGRQLLFTDRPYSNAIFCFGTDDFAYGARWELKRYTAEGVKVVAGDFVHIASIRTTLDGLGLLITDSDQETVSRLTLSGERTTIVATTGQILSDTIIKMQNVGKSVLAITPDGTMVELKPDEGSIELIFDSSGGGKWGHYLNGHSFTTLRAFAFDDVGSRLFLGSNHGIFLLNLATEEFDLYAGSEDEYGDLDGTAVDARFAVIRDLKFHAGMLYVADAWNDKVRVIDTNTKLVSTHVGSGRNELNYRNSMCAPNRSYNLNRPVALEIFAKKLIIVNGYSHDLIASPLKGDGETCLFAGIPDPQEGQYGGGYVDGRRGKSRFSGPAHLFATDRGLIVADMWNNALRLVSDKGHVSTVFSHPDIGRMMTSAVVNGSKIYFASADATVKAIPFP</sequence>
<dbReference type="Proteomes" id="UP000283474">
    <property type="component" value="Chromosome"/>
</dbReference>
<accession>A0A410GEI3</accession>
<dbReference type="EMBL" id="CP022987">
    <property type="protein sequence ID" value="QAA94701.1"/>
    <property type="molecule type" value="Genomic_DNA"/>
</dbReference>
<name>A0A410GEI3_9BURK</name>
<dbReference type="PANTHER" id="PTHR13833:SF71">
    <property type="entry name" value="NHL DOMAIN-CONTAINING PROTEIN"/>
    <property type="match status" value="1"/>
</dbReference>
<dbReference type="KEGG" id="pus:CKA81_13265"/>
<dbReference type="InterPro" id="IPR011042">
    <property type="entry name" value="6-blade_b-propeller_TolB-like"/>
</dbReference>
<keyword evidence="2" id="KW-1185">Reference proteome</keyword>
<evidence type="ECO:0000313" key="1">
    <source>
        <dbReference type="EMBL" id="QAA94701.1"/>
    </source>
</evidence>
<organism evidence="1 2">
    <name type="scientific">Pollutimonas thiosulfatoxidans</name>
    <dbReference type="NCBI Taxonomy" id="2028345"/>
    <lineage>
        <taxon>Bacteria</taxon>
        <taxon>Pseudomonadati</taxon>
        <taxon>Pseudomonadota</taxon>
        <taxon>Betaproteobacteria</taxon>
        <taxon>Burkholderiales</taxon>
        <taxon>Alcaligenaceae</taxon>
        <taxon>Pollutimonas</taxon>
    </lineage>
</organism>